<evidence type="ECO:0008006" key="4">
    <source>
        <dbReference type="Google" id="ProtNLM"/>
    </source>
</evidence>
<name>A0A0C2GU90_9BILA</name>
<evidence type="ECO:0000313" key="2">
    <source>
        <dbReference type="EMBL" id="KIH64920.1"/>
    </source>
</evidence>
<dbReference type="OrthoDB" id="5800121at2759"/>
<evidence type="ECO:0000256" key="1">
    <source>
        <dbReference type="SAM" id="MobiDB-lite"/>
    </source>
</evidence>
<gene>
    <name evidence="2" type="ORF">ANCDUO_04762</name>
</gene>
<organism evidence="2 3">
    <name type="scientific">Ancylostoma duodenale</name>
    <dbReference type="NCBI Taxonomy" id="51022"/>
    <lineage>
        <taxon>Eukaryota</taxon>
        <taxon>Metazoa</taxon>
        <taxon>Ecdysozoa</taxon>
        <taxon>Nematoda</taxon>
        <taxon>Chromadorea</taxon>
        <taxon>Rhabditida</taxon>
        <taxon>Rhabditina</taxon>
        <taxon>Rhabditomorpha</taxon>
        <taxon>Strongyloidea</taxon>
        <taxon>Ancylostomatidae</taxon>
        <taxon>Ancylostomatinae</taxon>
        <taxon>Ancylostoma</taxon>
    </lineage>
</organism>
<dbReference type="AlphaFoldDB" id="A0A0C2GU90"/>
<evidence type="ECO:0000313" key="3">
    <source>
        <dbReference type="Proteomes" id="UP000054047"/>
    </source>
</evidence>
<feature type="region of interest" description="Disordered" evidence="1">
    <location>
        <begin position="94"/>
        <end position="115"/>
    </location>
</feature>
<reference evidence="2 3" key="1">
    <citation type="submission" date="2013-12" db="EMBL/GenBank/DDBJ databases">
        <title>Draft genome of the parsitic nematode Ancylostoma duodenale.</title>
        <authorList>
            <person name="Mitreva M."/>
        </authorList>
    </citation>
    <scope>NUCLEOTIDE SEQUENCE [LARGE SCALE GENOMIC DNA]</scope>
    <source>
        <strain evidence="2 3">Zhejiang</strain>
    </source>
</reference>
<dbReference type="EMBL" id="KN727804">
    <property type="protein sequence ID" value="KIH64920.1"/>
    <property type="molecule type" value="Genomic_DNA"/>
</dbReference>
<accession>A0A0C2GU90</accession>
<keyword evidence="3" id="KW-1185">Reference proteome</keyword>
<proteinExistence type="predicted"/>
<dbReference type="PANTHER" id="PTHR46238">
    <property type="entry name" value="REVERSE TRANSCRIPTASE DOMAIN-CONTAINING PROTEIN"/>
    <property type="match status" value="1"/>
</dbReference>
<protein>
    <recommendedName>
        <fullName evidence="4">Reverse transcriptase domain-containing protein</fullName>
    </recommendedName>
</protein>
<dbReference type="Proteomes" id="UP000054047">
    <property type="component" value="Unassembled WGS sequence"/>
</dbReference>
<dbReference type="PANTHER" id="PTHR46238:SF8">
    <property type="entry name" value="ENDONUCLEASE_EXONUCLEASE_PHOSPHATASE DOMAIN-CONTAINING PROTEIN"/>
    <property type="match status" value="1"/>
</dbReference>
<sequence>MKMLHWMGGVTRLDRICNQDIRQRFGVAPIMEKLREARLRWNGQVLRAENDSICKIGFDVDVPGKRPKGRPRQGWMDTLHADLKVIRIHPDRAHDRAKWRQGISRADPASERDKR</sequence>